<gene>
    <name evidence="12" type="ORF">HK099_000339</name>
</gene>
<keyword evidence="6" id="KW-0378">Hydrolase</keyword>
<dbReference type="InterPro" id="IPR004567">
    <property type="entry name" value="Type_II_PanK"/>
</dbReference>
<dbReference type="GO" id="GO:0005829">
    <property type="term" value="C:cytosol"/>
    <property type="evidence" value="ECO:0007669"/>
    <property type="project" value="TreeGrafter"/>
</dbReference>
<dbReference type="Proteomes" id="UP001211065">
    <property type="component" value="Unassembled WGS sequence"/>
</dbReference>
<evidence type="ECO:0000256" key="2">
    <source>
        <dbReference type="ARBA" id="ARBA00001967"/>
    </source>
</evidence>
<comment type="cofactor">
    <cofactor evidence="1">
        <name>Mn(2+)</name>
        <dbReference type="ChEBI" id="CHEBI:29035"/>
    </cofactor>
</comment>
<dbReference type="GO" id="GO:0046872">
    <property type="term" value="F:metal ion binding"/>
    <property type="evidence" value="ECO:0007669"/>
    <property type="project" value="UniProtKB-KW"/>
</dbReference>
<evidence type="ECO:0000256" key="10">
    <source>
        <dbReference type="SAM" id="MobiDB-lite"/>
    </source>
</evidence>
<keyword evidence="13" id="KW-1185">Reference proteome</keyword>
<evidence type="ECO:0000256" key="1">
    <source>
        <dbReference type="ARBA" id="ARBA00001936"/>
    </source>
</evidence>
<feature type="domain" description="Damage-control phosphatase ARMT1-like metal-binding" evidence="11">
    <location>
        <begin position="347"/>
        <end position="533"/>
    </location>
</feature>
<keyword evidence="8" id="KW-0173">Coenzyme A biosynthesis</keyword>
<evidence type="ECO:0000256" key="9">
    <source>
        <dbReference type="ARBA" id="ARBA00023211"/>
    </source>
</evidence>
<dbReference type="GO" id="GO:0004594">
    <property type="term" value="F:pantothenate kinase activity"/>
    <property type="evidence" value="ECO:0007669"/>
    <property type="project" value="TreeGrafter"/>
</dbReference>
<evidence type="ECO:0000256" key="4">
    <source>
        <dbReference type="ARBA" id="ARBA00022723"/>
    </source>
</evidence>
<evidence type="ECO:0000313" key="12">
    <source>
        <dbReference type="EMBL" id="KAJ3207151.1"/>
    </source>
</evidence>
<keyword evidence="5" id="KW-0547">Nucleotide-binding</keyword>
<dbReference type="EMBL" id="JADGJW010001076">
    <property type="protein sequence ID" value="KAJ3207151.1"/>
    <property type="molecule type" value="Genomic_DNA"/>
</dbReference>
<feature type="region of interest" description="Disordered" evidence="10">
    <location>
        <begin position="1"/>
        <end position="20"/>
    </location>
</feature>
<evidence type="ECO:0000313" key="13">
    <source>
        <dbReference type="Proteomes" id="UP001211065"/>
    </source>
</evidence>
<dbReference type="PANTHER" id="PTHR12280">
    <property type="entry name" value="PANTOTHENATE KINASE"/>
    <property type="match status" value="1"/>
</dbReference>
<dbReference type="InterPro" id="IPR043129">
    <property type="entry name" value="ATPase_NBD"/>
</dbReference>
<dbReference type="InterPro" id="IPR036075">
    <property type="entry name" value="ARMT-1-like_metal-bd_sf"/>
</dbReference>
<comment type="caution">
    <text evidence="12">The sequence shown here is derived from an EMBL/GenBank/DDBJ whole genome shotgun (WGS) entry which is preliminary data.</text>
</comment>
<evidence type="ECO:0000256" key="6">
    <source>
        <dbReference type="ARBA" id="ARBA00022801"/>
    </source>
</evidence>
<reference evidence="12" key="1">
    <citation type="submission" date="2020-05" db="EMBL/GenBank/DDBJ databases">
        <title>Phylogenomic resolution of chytrid fungi.</title>
        <authorList>
            <person name="Stajich J.E."/>
            <person name="Amses K."/>
            <person name="Simmons R."/>
            <person name="Seto K."/>
            <person name="Myers J."/>
            <person name="Bonds A."/>
            <person name="Quandt C.A."/>
            <person name="Barry K."/>
            <person name="Liu P."/>
            <person name="Grigoriev I."/>
            <person name="Longcore J.E."/>
            <person name="James T.Y."/>
        </authorList>
    </citation>
    <scope>NUCLEOTIDE SEQUENCE</scope>
    <source>
        <strain evidence="12">JEL0476</strain>
    </source>
</reference>
<feature type="compositionally biased region" description="Polar residues" evidence="10">
    <location>
        <begin position="1"/>
        <end position="13"/>
    </location>
</feature>
<protein>
    <recommendedName>
        <fullName evidence="11">Damage-control phosphatase ARMT1-like metal-binding domain-containing protein</fullName>
    </recommendedName>
</protein>
<evidence type="ECO:0000256" key="5">
    <source>
        <dbReference type="ARBA" id="ARBA00022741"/>
    </source>
</evidence>
<comment type="cofactor">
    <cofactor evidence="2">
        <name>Ni(2+)</name>
        <dbReference type="ChEBI" id="CHEBI:49786"/>
    </cofactor>
</comment>
<dbReference type="Pfam" id="PF01937">
    <property type="entry name" value="ARMT1-like_dom"/>
    <property type="match status" value="1"/>
</dbReference>
<evidence type="ECO:0000256" key="3">
    <source>
        <dbReference type="ARBA" id="ARBA00022596"/>
    </source>
</evidence>
<dbReference type="Gene3D" id="1.20.1700.10">
    <property type="entry name" value="AF1104-like"/>
    <property type="match status" value="1"/>
</dbReference>
<dbReference type="InterPro" id="IPR002791">
    <property type="entry name" value="ARMT1-like_metal-bd"/>
</dbReference>
<organism evidence="12 13">
    <name type="scientific">Clydaea vesicula</name>
    <dbReference type="NCBI Taxonomy" id="447962"/>
    <lineage>
        <taxon>Eukaryota</taxon>
        <taxon>Fungi</taxon>
        <taxon>Fungi incertae sedis</taxon>
        <taxon>Chytridiomycota</taxon>
        <taxon>Chytridiomycota incertae sedis</taxon>
        <taxon>Chytridiomycetes</taxon>
        <taxon>Lobulomycetales</taxon>
        <taxon>Lobulomycetaceae</taxon>
        <taxon>Clydaea</taxon>
    </lineage>
</organism>
<keyword evidence="7" id="KW-0067">ATP-binding</keyword>
<dbReference type="GO" id="GO:0005634">
    <property type="term" value="C:nucleus"/>
    <property type="evidence" value="ECO:0007669"/>
    <property type="project" value="TreeGrafter"/>
</dbReference>
<keyword evidence="3" id="KW-0533">Nickel</keyword>
<dbReference type="Pfam" id="PF03630">
    <property type="entry name" value="Fumble"/>
    <property type="match status" value="1"/>
</dbReference>
<dbReference type="AlphaFoldDB" id="A0AAD5TY46"/>
<dbReference type="GO" id="GO:0016787">
    <property type="term" value="F:hydrolase activity"/>
    <property type="evidence" value="ECO:0007669"/>
    <property type="project" value="UniProtKB-KW"/>
</dbReference>
<dbReference type="InterPro" id="IPR035073">
    <property type="entry name" value="At2g17340_3_helix_bundle"/>
</dbReference>
<dbReference type="PANTHER" id="PTHR12280:SF20">
    <property type="entry name" value="4'-PHOSPHOPANTETHEINE PHOSPHATASE"/>
    <property type="match status" value="1"/>
</dbReference>
<dbReference type="GO" id="GO:0005524">
    <property type="term" value="F:ATP binding"/>
    <property type="evidence" value="ECO:0007669"/>
    <property type="project" value="UniProtKB-KW"/>
</dbReference>
<evidence type="ECO:0000256" key="8">
    <source>
        <dbReference type="ARBA" id="ARBA00022993"/>
    </source>
</evidence>
<keyword evidence="4" id="KW-0479">Metal-binding</keyword>
<sequence>MQETYQDYTTEQKNGVPMELNPSNASIEESSDILLPNQKDHLNHIAVYYTNQPSKRLNFTKFETHQIDECLEFLVNLTKENNTSTISATGGGAHKFYEKFKTILNLKIFKMDEMECLITGLNFLVRQIPYEVFTFEEKKAKFNVEGLNEKKRVSIIKVTGENCFERVSGTSLGGGTLWGLLSLLTDNDSYDEMLKDSEEGDNKTVDMLVGDIYGGDYEKIGLKSTTIASSFGNVLKIPKGDRKNIPKEDISRSLLYLVSNNIGQIAFLNALFLRHEGYLGAMGAFLRHDSIMNKRLSLKPFIVENFSLAEKINDYSLTKIGALQTFTIDFSSFPKLLPGYLPDTTGLVDLATKKGKEEANGHKFSKLYRNHLANLRENPYQYGVISVRRLLDLREQCLREMGFVDIFDQIKKDENENSLKVLPKFLKSLEEIKDEDTLITTLIENILGGNMYDWGSTSVLEMLKTGNFTFEKAKSKVNFPKKFNNRQELISNLKVKNRYKKCVIFCDNSGADILLGILPFTKFLLNKGTKVVLYLLNS</sequence>
<accession>A0AAD5TY46</accession>
<dbReference type="Gene3D" id="3.30.420.40">
    <property type="match status" value="2"/>
</dbReference>
<dbReference type="SUPFAM" id="SSF111321">
    <property type="entry name" value="AF1104-like"/>
    <property type="match status" value="1"/>
</dbReference>
<evidence type="ECO:0000256" key="7">
    <source>
        <dbReference type="ARBA" id="ARBA00022840"/>
    </source>
</evidence>
<dbReference type="SUPFAM" id="SSF53067">
    <property type="entry name" value="Actin-like ATPase domain"/>
    <property type="match status" value="2"/>
</dbReference>
<name>A0AAD5TY46_9FUNG</name>
<keyword evidence="9" id="KW-0464">Manganese</keyword>
<proteinExistence type="predicted"/>
<evidence type="ECO:0000259" key="11">
    <source>
        <dbReference type="Pfam" id="PF01937"/>
    </source>
</evidence>
<dbReference type="GO" id="GO:0015937">
    <property type="term" value="P:coenzyme A biosynthetic process"/>
    <property type="evidence" value="ECO:0007669"/>
    <property type="project" value="UniProtKB-KW"/>
</dbReference>